<accession>A0A7C3DHW5</accession>
<dbReference type="PIRSF" id="PIRSF000294">
    <property type="entry name" value="Cytochrome-c_peroxidase"/>
    <property type="match status" value="1"/>
</dbReference>
<dbReference type="Gene3D" id="1.10.760.10">
    <property type="entry name" value="Cytochrome c-like domain"/>
    <property type="match status" value="2"/>
</dbReference>
<feature type="binding site" description="axial binding residue" evidence="14">
    <location>
        <position position="89"/>
    </location>
    <ligand>
        <name>heme c</name>
        <dbReference type="ChEBI" id="CHEBI:61717"/>
        <label>1</label>
    </ligand>
    <ligandPart>
        <name>Fe</name>
        <dbReference type="ChEBI" id="CHEBI:18248"/>
    </ligandPart>
</feature>
<feature type="binding site" description="covalent" evidence="13">
    <location>
        <position position="234"/>
    </location>
    <ligand>
        <name>heme c</name>
        <dbReference type="ChEBI" id="CHEBI:61717"/>
        <label>2</label>
    </ligand>
</feature>
<dbReference type="GO" id="GO:0020037">
    <property type="term" value="F:heme binding"/>
    <property type="evidence" value="ECO:0007669"/>
    <property type="project" value="InterPro"/>
</dbReference>
<dbReference type="PANTHER" id="PTHR30600:SF14">
    <property type="entry name" value="CYTOCHROME C PEROXIDASE"/>
    <property type="match status" value="1"/>
</dbReference>
<keyword evidence="8" id="KW-0249">Electron transport</keyword>
<comment type="pathway">
    <text evidence="2">One-carbon metabolism; methylamine degradation.</text>
</comment>
<keyword evidence="10 14" id="KW-0408">Iron</keyword>
<dbReference type="FunFam" id="1.10.760.10:FF:000019">
    <property type="entry name" value="Di-heme cytochrome C peroxidase"/>
    <property type="match status" value="1"/>
</dbReference>
<dbReference type="InterPro" id="IPR051395">
    <property type="entry name" value="Cytochrome_c_Peroxidase/MauG"/>
</dbReference>
<feature type="binding site" description="axial binding residue" evidence="14">
    <location>
        <position position="235"/>
    </location>
    <ligand>
        <name>heme c</name>
        <dbReference type="ChEBI" id="CHEBI:61717"/>
        <label>2</label>
    </ligand>
    <ligandPart>
        <name>Fe</name>
        <dbReference type="ChEBI" id="CHEBI:18248"/>
    </ligandPart>
</feature>
<comment type="cofactor">
    <cofactor evidence="13">
        <name>heme</name>
        <dbReference type="ChEBI" id="CHEBI:30413"/>
    </cofactor>
    <text evidence="13">Binds 2 heme groups.</text>
</comment>
<evidence type="ECO:0000256" key="3">
    <source>
        <dbReference type="ARBA" id="ARBA00022448"/>
    </source>
</evidence>
<dbReference type="PANTHER" id="PTHR30600">
    <property type="entry name" value="CYTOCHROME C PEROXIDASE-RELATED"/>
    <property type="match status" value="1"/>
</dbReference>
<keyword evidence="5 14" id="KW-0479">Metal-binding</keyword>
<feature type="domain" description="Cytochrome c" evidence="15">
    <location>
        <begin position="63"/>
        <end position="172"/>
    </location>
</feature>
<dbReference type="AlphaFoldDB" id="A0A7C3DHW5"/>
<dbReference type="InterPro" id="IPR004852">
    <property type="entry name" value="Di-haem_cyt_c_peroxidsae"/>
</dbReference>
<keyword evidence="9" id="KW-0560">Oxidoreductase</keyword>
<dbReference type="PROSITE" id="PS51007">
    <property type="entry name" value="CYTC"/>
    <property type="match status" value="2"/>
</dbReference>
<evidence type="ECO:0000256" key="13">
    <source>
        <dbReference type="PIRSR" id="PIRSR000294-1"/>
    </source>
</evidence>
<feature type="binding site" description="covalent" evidence="13">
    <location>
        <position position="88"/>
    </location>
    <ligand>
        <name>heme c</name>
        <dbReference type="ChEBI" id="CHEBI:61717"/>
        <label>1</label>
    </ligand>
</feature>
<feature type="binding site" description="covalent" evidence="13">
    <location>
        <position position="231"/>
    </location>
    <ligand>
        <name>heme c</name>
        <dbReference type="ChEBI" id="CHEBI:61717"/>
        <label>2</label>
    </ligand>
</feature>
<gene>
    <name evidence="16" type="ORF">ENS82_13225</name>
</gene>
<evidence type="ECO:0000256" key="6">
    <source>
        <dbReference type="ARBA" id="ARBA00022729"/>
    </source>
</evidence>
<reference evidence="16" key="1">
    <citation type="journal article" date="2020" name="mSystems">
        <title>Genome- and Community-Level Interaction Insights into Carbon Utilization and Element Cycling Functions of Hydrothermarchaeota in Hydrothermal Sediment.</title>
        <authorList>
            <person name="Zhou Z."/>
            <person name="Liu Y."/>
            <person name="Xu W."/>
            <person name="Pan J."/>
            <person name="Luo Z.H."/>
            <person name="Li M."/>
        </authorList>
    </citation>
    <scope>NUCLEOTIDE SEQUENCE [LARGE SCALE GENOMIC DNA]</scope>
    <source>
        <strain evidence="16">SpSt-524</strain>
    </source>
</reference>
<evidence type="ECO:0000256" key="11">
    <source>
        <dbReference type="ARBA" id="ARBA00058991"/>
    </source>
</evidence>
<evidence type="ECO:0000256" key="14">
    <source>
        <dbReference type="PIRSR" id="PIRSR000294-2"/>
    </source>
</evidence>
<dbReference type="Pfam" id="PF00034">
    <property type="entry name" value="Cytochrom_C"/>
    <property type="match status" value="1"/>
</dbReference>
<dbReference type="InterPro" id="IPR009056">
    <property type="entry name" value="Cyt_c-like_dom"/>
</dbReference>
<proteinExistence type="predicted"/>
<dbReference type="InterPro" id="IPR036909">
    <property type="entry name" value="Cyt_c-like_dom_sf"/>
</dbReference>
<keyword evidence="4 13" id="KW-0349">Heme</keyword>
<feature type="domain" description="Cytochrome c" evidence="15">
    <location>
        <begin position="215"/>
        <end position="337"/>
    </location>
</feature>
<dbReference type="Pfam" id="PF03150">
    <property type="entry name" value="CCP_MauG"/>
    <property type="match status" value="1"/>
</dbReference>
<evidence type="ECO:0000256" key="5">
    <source>
        <dbReference type="ARBA" id="ARBA00022723"/>
    </source>
</evidence>
<comment type="PTM">
    <text evidence="13">Binds 2 heme groups per subunit.</text>
</comment>
<comment type="caution">
    <text evidence="16">The sequence shown here is derived from an EMBL/GenBank/DDBJ whole genome shotgun (WGS) entry which is preliminary data.</text>
</comment>
<organism evidence="16">
    <name type="scientific">Meiothermus ruber</name>
    <dbReference type="NCBI Taxonomy" id="277"/>
    <lineage>
        <taxon>Bacteria</taxon>
        <taxon>Thermotogati</taxon>
        <taxon>Deinococcota</taxon>
        <taxon>Deinococci</taxon>
        <taxon>Thermales</taxon>
        <taxon>Thermaceae</taxon>
        <taxon>Meiothermus</taxon>
    </lineage>
</organism>
<evidence type="ECO:0000256" key="8">
    <source>
        <dbReference type="ARBA" id="ARBA00022982"/>
    </source>
</evidence>
<comment type="function">
    <text evidence="11">Involved in methylamine metabolism. Essential for the maturation of the beta subunit of MADH, presumably via a step in the biosynthesis of tryptophan tryptophylquinone (TTQ), the cofactor of MADH.</text>
</comment>
<evidence type="ECO:0000256" key="7">
    <source>
        <dbReference type="ARBA" id="ARBA00022764"/>
    </source>
</evidence>
<dbReference type="GO" id="GO:0009055">
    <property type="term" value="F:electron transfer activity"/>
    <property type="evidence" value="ECO:0007669"/>
    <property type="project" value="InterPro"/>
</dbReference>
<keyword evidence="6" id="KW-0732">Signal</keyword>
<dbReference type="SUPFAM" id="SSF46626">
    <property type="entry name" value="Cytochrome c"/>
    <property type="match status" value="2"/>
</dbReference>
<evidence type="ECO:0000256" key="2">
    <source>
        <dbReference type="ARBA" id="ARBA00004856"/>
    </source>
</evidence>
<dbReference type="GO" id="GO:0042597">
    <property type="term" value="C:periplasmic space"/>
    <property type="evidence" value="ECO:0007669"/>
    <property type="project" value="UniProtKB-SubCell"/>
</dbReference>
<evidence type="ECO:0000256" key="12">
    <source>
        <dbReference type="ARBA" id="ARBA00073576"/>
    </source>
</evidence>
<evidence type="ECO:0000256" key="9">
    <source>
        <dbReference type="ARBA" id="ARBA00023002"/>
    </source>
</evidence>
<evidence type="ECO:0000259" key="15">
    <source>
        <dbReference type="PROSITE" id="PS51007"/>
    </source>
</evidence>
<comment type="subcellular location">
    <subcellularLocation>
        <location evidence="1">Periplasm</location>
    </subcellularLocation>
</comment>
<name>A0A7C3DHW5_MEIRU</name>
<keyword evidence="7" id="KW-0574">Periplasm</keyword>
<dbReference type="GO" id="GO:0004130">
    <property type="term" value="F:cytochrome-c peroxidase activity"/>
    <property type="evidence" value="ECO:0007669"/>
    <property type="project" value="TreeGrafter"/>
</dbReference>
<dbReference type="InterPro" id="IPR026259">
    <property type="entry name" value="MauG/Cytc_peroxidase"/>
</dbReference>
<evidence type="ECO:0000256" key="1">
    <source>
        <dbReference type="ARBA" id="ARBA00004418"/>
    </source>
</evidence>
<evidence type="ECO:0000256" key="10">
    <source>
        <dbReference type="ARBA" id="ARBA00023004"/>
    </source>
</evidence>
<protein>
    <recommendedName>
        <fullName evidence="12">Methylamine utilization protein MauG</fullName>
    </recommendedName>
</protein>
<evidence type="ECO:0000313" key="16">
    <source>
        <dbReference type="EMBL" id="HFG21649.1"/>
    </source>
</evidence>
<sequence>MRWRPMIWMGLLLGAGLLGWYFWPRSVPPPSVVEPPSLHPSSPRILFAERSVPIPEDNPQTPAKVALGRKLFYDIRLSKDNTIACASCHRPESAFSDGGKAVSTGIFGRKGSRNAPTLTNVGFRRHLFWEGRSPRLELQAVGPLTAHDEMGLEPEELAQRLQAIPEYAQAFQEVFGEPPSLRAVTYAIAAFERTLVSYNSPFDRYQAGDDQALSPAALRGMELFFSEKGDCFHCHVGPDFTDDEPRNTALYTVYKDIGLARATGKDEDVGKFKTPTLRNVALTAPYMHDGSIRTLREVVQHYNRGGEPNLNADALIRPLGLTDQEVDDLVAFLEALTDTSFTTNPALLPPGNKGGGP</sequence>
<feature type="binding site" description="covalent" evidence="13">
    <location>
        <position position="85"/>
    </location>
    <ligand>
        <name>heme c</name>
        <dbReference type="ChEBI" id="CHEBI:61717"/>
        <label>1</label>
    </ligand>
</feature>
<keyword evidence="3" id="KW-0813">Transport</keyword>
<dbReference type="EMBL" id="DSWI01000032">
    <property type="protein sequence ID" value="HFG21649.1"/>
    <property type="molecule type" value="Genomic_DNA"/>
</dbReference>
<evidence type="ECO:0000256" key="4">
    <source>
        <dbReference type="ARBA" id="ARBA00022617"/>
    </source>
</evidence>
<dbReference type="GO" id="GO:0046872">
    <property type="term" value="F:metal ion binding"/>
    <property type="evidence" value="ECO:0007669"/>
    <property type="project" value="UniProtKB-KW"/>
</dbReference>